<evidence type="ECO:0000313" key="3">
    <source>
        <dbReference type="EMBL" id="CCF45675.1"/>
    </source>
</evidence>
<dbReference type="InterPro" id="IPR036864">
    <property type="entry name" value="Zn2-C6_fun-type_DNA-bd_sf"/>
</dbReference>
<sequence>MAPPKSRVRKFHRRSKNGCTTCKQRHVRCDERKPLCTNCLQTGKDCIYPESEPDHDSRAASESVASEAEAPLVNVVSHQPFAGFSGDYQMSPMSQWLWHQCKWPGPFVSGLTLSSVQRTLLHPGLLHGCLVVAACQWAWVTGSLEHVKVPFLYHKAAAYEFAKQQLSESVETVSDTTVFAIATLALTEGAVGDLDASSKHLRGLHRLTRRKNGYNLMRSNLAQQMLEMAGDRLRRGE</sequence>
<dbReference type="PANTHER" id="PTHR47657">
    <property type="entry name" value="STEROL REGULATORY ELEMENT-BINDING PROTEIN ECM22"/>
    <property type="match status" value="1"/>
</dbReference>
<gene>
    <name evidence="3" type="ORF">CH063_14679</name>
</gene>
<dbReference type="PROSITE" id="PS50048">
    <property type="entry name" value="ZN2_CY6_FUNGAL_2"/>
    <property type="match status" value="1"/>
</dbReference>
<feature type="non-terminal residue" evidence="3">
    <location>
        <position position="1"/>
    </location>
</feature>
<dbReference type="AlphaFoldDB" id="H1VZL3"/>
<dbReference type="Proteomes" id="UP000007174">
    <property type="component" value="Unassembled WGS sequence"/>
</dbReference>
<dbReference type="GO" id="GO:0008270">
    <property type="term" value="F:zinc ion binding"/>
    <property type="evidence" value="ECO:0007669"/>
    <property type="project" value="InterPro"/>
</dbReference>
<protein>
    <recommendedName>
        <fullName evidence="2">Zn(2)-C6 fungal-type domain-containing protein</fullName>
    </recommendedName>
</protein>
<reference evidence="4" key="1">
    <citation type="journal article" date="2012" name="Nat. Genet.">
        <title>Lifestyle transitions in plant pathogenic Colletotrichum fungi deciphered by genome and transcriptome analyses.</title>
        <authorList>
            <person name="O'Connell R.J."/>
            <person name="Thon M.R."/>
            <person name="Hacquard S."/>
            <person name="Amyotte S.G."/>
            <person name="Kleemann J."/>
            <person name="Torres M.F."/>
            <person name="Damm U."/>
            <person name="Buiate E.A."/>
            <person name="Epstein L."/>
            <person name="Alkan N."/>
            <person name="Altmueller J."/>
            <person name="Alvarado-Balderrama L."/>
            <person name="Bauser C.A."/>
            <person name="Becker C."/>
            <person name="Birren B.W."/>
            <person name="Chen Z."/>
            <person name="Choi J."/>
            <person name="Crouch J.A."/>
            <person name="Duvick J.P."/>
            <person name="Farman M.A."/>
            <person name="Gan P."/>
            <person name="Heiman D."/>
            <person name="Henrissat B."/>
            <person name="Howard R.J."/>
            <person name="Kabbage M."/>
            <person name="Koch C."/>
            <person name="Kracher B."/>
            <person name="Kubo Y."/>
            <person name="Law A.D."/>
            <person name="Lebrun M.-H."/>
            <person name="Lee Y.-H."/>
            <person name="Miyara I."/>
            <person name="Moore N."/>
            <person name="Neumann U."/>
            <person name="Nordstroem K."/>
            <person name="Panaccione D.G."/>
            <person name="Panstruga R."/>
            <person name="Place M."/>
            <person name="Proctor R.H."/>
            <person name="Prusky D."/>
            <person name="Rech G."/>
            <person name="Reinhardt R."/>
            <person name="Rollins J.A."/>
            <person name="Rounsley S."/>
            <person name="Schardl C.L."/>
            <person name="Schwartz D.C."/>
            <person name="Shenoy N."/>
            <person name="Shirasu K."/>
            <person name="Sikhakolli U.R."/>
            <person name="Stueber K."/>
            <person name="Sukno S.A."/>
            <person name="Sweigard J.A."/>
            <person name="Takano Y."/>
            <person name="Takahara H."/>
            <person name="Trail F."/>
            <person name="van der Does H.C."/>
            <person name="Voll L.M."/>
            <person name="Will I."/>
            <person name="Young S."/>
            <person name="Zeng Q."/>
            <person name="Zhang J."/>
            <person name="Zhou S."/>
            <person name="Dickman M.B."/>
            <person name="Schulze-Lefert P."/>
            <person name="Ver Loren van Themaat E."/>
            <person name="Ma L.-J."/>
            <person name="Vaillancourt L.J."/>
        </authorList>
    </citation>
    <scope>NUCLEOTIDE SEQUENCE [LARGE SCALE GENOMIC DNA]</scope>
    <source>
        <strain evidence="4">IMI 349063</strain>
    </source>
</reference>
<dbReference type="VEuPathDB" id="FungiDB:CH63R_02396"/>
<organism evidence="3 4">
    <name type="scientific">Colletotrichum higginsianum (strain IMI 349063)</name>
    <name type="common">Crucifer anthracnose fungus</name>
    <dbReference type="NCBI Taxonomy" id="759273"/>
    <lineage>
        <taxon>Eukaryota</taxon>
        <taxon>Fungi</taxon>
        <taxon>Dikarya</taxon>
        <taxon>Ascomycota</taxon>
        <taxon>Pezizomycotina</taxon>
        <taxon>Sordariomycetes</taxon>
        <taxon>Hypocreomycetidae</taxon>
        <taxon>Glomerellales</taxon>
        <taxon>Glomerellaceae</taxon>
        <taxon>Colletotrichum</taxon>
        <taxon>Colletotrichum destructivum species complex</taxon>
    </lineage>
</organism>
<name>H1VZL3_COLHI</name>
<dbReference type="InterPro" id="IPR001138">
    <property type="entry name" value="Zn2Cys6_DnaBD"/>
</dbReference>
<accession>H1VZL3</accession>
<evidence type="ECO:0000313" key="4">
    <source>
        <dbReference type="Proteomes" id="UP000007174"/>
    </source>
</evidence>
<dbReference type="EMBL" id="CACQ02007964">
    <property type="protein sequence ID" value="CCF45675.1"/>
    <property type="molecule type" value="Genomic_DNA"/>
</dbReference>
<keyword evidence="1" id="KW-0539">Nucleus</keyword>
<dbReference type="eggNOG" id="ENOG502RX2T">
    <property type="taxonomic scope" value="Eukaryota"/>
</dbReference>
<dbReference type="InterPro" id="IPR052400">
    <property type="entry name" value="Zn2-C6_fungal_TF"/>
</dbReference>
<dbReference type="HOGENOM" id="CLU_042553_1_0_1"/>
<evidence type="ECO:0000256" key="1">
    <source>
        <dbReference type="ARBA" id="ARBA00023242"/>
    </source>
</evidence>
<feature type="domain" description="Zn(2)-C6 fungal-type" evidence="2">
    <location>
        <begin position="18"/>
        <end position="48"/>
    </location>
</feature>
<dbReference type="Gene3D" id="4.10.240.10">
    <property type="entry name" value="Zn(2)-C6 fungal-type DNA-binding domain"/>
    <property type="match status" value="1"/>
</dbReference>
<dbReference type="GO" id="GO:0000981">
    <property type="term" value="F:DNA-binding transcription factor activity, RNA polymerase II-specific"/>
    <property type="evidence" value="ECO:0007669"/>
    <property type="project" value="InterPro"/>
</dbReference>
<dbReference type="Pfam" id="PF00172">
    <property type="entry name" value="Zn_clus"/>
    <property type="match status" value="1"/>
</dbReference>
<dbReference type="PROSITE" id="PS00463">
    <property type="entry name" value="ZN2_CY6_FUNGAL_1"/>
    <property type="match status" value="1"/>
</dbReference>
<dbReference type="STRING" id="759273.H1VZL3"/>
<dbReference type="SUPFAM" id="SSF57701">
    <property type="entry name" value="Zn2/Cys6 DNA-binding domain"/>
    <property type="match status" value="1"/>
</dbReference>
<dbReference type="SMART" id="SM00066">
    <property type="entry name" value="GAL4"/>
    <property type="match status" value="1"/>
</dbReference>
<evidence type="ECO:0000259" key="2">
    <source>
        <dbReference type="PROSITE" id="PS50048"/>
    </source>
</evidence>
<dbReference type="CDD" id="cd00067">
    <property type="entry name" value="GAL4"/>
    <property type="match status" value="1"/>
</dbReference>
<proteinExistence type="predicted"/>
<dbReference type="PANTHER" id="PTHR47657:SF7">
    <property type="entry name" value="STEROL REGULATORY ELEMENT-BINDING PROTEIN ECM22"/>
    <property type="match status" value="1"/>
</dbReference>